<dbReference type="GO" id="GO:0006508">
    <property type="term" value="P:proteolysis"/>
    <property type="evidence" value="ECO:0007669"/>
    <property type="project" value="UniProtKB-KW"/>
</dbReference>
<evidence type="ECO:0000256" key="3">
    <source>
        <dbReference type="ARBA" id="ARBA00007261"/>
    </source>
</evidence>
<keyword evidence="15" id="KW-0732">Signal</keyword>
<evidence type="ECO:0000313" key="20">
    <source>
        <dbReference type="EMBL" id="CRL63430.1"/>
    </source>
</evidence>
<evidence type="ECO:0000313" key="21">
    <source>
        <dbReference type="Proteomes" id="UP000183920"/>
    </source>
</evidence>
<evidence type="ECO:0000259" key="17">
    <source>
        <dbReference type="Pfam" id="PF05193"/>
    </source>
</evidence>
<dbReference type="Pfam" id="PF05193">
    <property type="entry name" value="Peptidase_M16_C"/>
    <property type="match status" value="1"/>
</dbReference>
<evidence type="ECO:0000256" key="2">
    <source>
        <dbReference type="ARBA" id="ARBA00002184"/>
    </source>
</evidence>
<dbReference type="FunFam" id="3.30.830.10:FF:000012">
    <property type="entry name" value="Protease 3"/>
    <property type="match status" value="1"/>
</dbReference>
<comment type="cofactor">
    <cofactor evidence="1">
        <name>Zn(2+)</name>
        <dbReference type="ChEBI" id="CHEBI:29105"/>
    </cofactor>
</comment>
<dbReference type="SUPFAM" id="SSF63411">
    <property type="entry name" value="LuxS/MPP-like metallohydrolase"/>
    <property type="match status" value="4"/>
</dbReference>
<protein>
    <recommendedName>
        <fullName evidence="5">Protease 3</fullName>
        <ecNumber evidence="4">3.4.24.55</ecNumber>
    </recommendedName>
    <alternativeName>
        <fullName evidence="13">Pitrilysin</fullName>
    </alternativeName>
    <alternativeName>
        <fullName evidence="12">Protease III</fullName>
    </alternativeName>
    <alternativeName>
        <fullName evidence="11">Protease pi</fullName>
    </alternativeName>
</protein>
<evidence type="ECO:0000259" key="16">
    <source>
        <dbReference type="Pfam" id="PF00675"/>
    </source>
</evidence>
<organism evidence="20 21">
    <name type="scientific">Proteus penneri</name>
    <dbReference type="NCBI Taxonomy" id="102862"/>
    <lineage>
        <taxon>Bacteria</taxon>
        <taxon>Pseudomonadati</taxon>
        <taxon>Pseudomonadota</taxon>
        <taxon>Gammaproteobacteria</taxon>
        <taxon>Enterobacterales</taxon>
        <taxon>Morganellaceae</taxon>
        <taxon>Proteus</taxon>
    </lineage>
</organism>
<evidence type="ECO:0000256" key="14">
    <source>
        <dbReference type="RuleBase" id="RU004447"/>
    </source>
</evidence>
<evidence type="ECO:0000256" key="11">
    <source>
        <dbReference type="ARBA" id="ARBA00029597"/>
    </source>
</evidence>
<feature type="domain" description="Coenzyme PQQ synthesis protein F-like C-terminal lobe" evidence="19">
    <location>
        <begin position="779"/>
        <end position="875"/>
    </location>
</feature>
<keyword evidence="7" id="KW-0479">Metal-binding</keyword>
<dbReference type="Gene3D" id="3.30.830.10">
    <property type="entry name" value="Metalloenzyme, LuxS/M16 peptidase-like"/>
    <property type="match status" value="4"/>
</dbReference>
<evidence type="ECO:0000256" key="9">
    <source>
        <dbReference type="ARBA" id="ARBA00022833"/>
    </source>
</evidence>
<evidence type="ECO:0000256" key="8">
    <source>
        <dbReference type="ARBA" id="ARBA00022801"/>
    </source>
</evidence>
<evidence type="ECO:0000259" key="19">
    <source>
        <dbReference type="Pfam" id="PF22456"/>
    </source>
</evidence>
<evidence type="ECO:0000256" key="1">
    <source>
        <dbReference type="ARBA" id="ARBA00001947"/>
    </source>
</evidence>
<dbReference type="Pfam" id="PF16187">
    <property type="entry name" value="Peptidase_M16_M"/>
    <property type="match status" value="1"/>
</dbReference>
<dbReference type="GO" id="GO:0004222">
    <property type="term" value="F:metalloendopeptidase activity"/>
    <property type="evidence" value="ECO:0007669"/>
    <property type="project" value="UniProtKB-EC"/>
</dbReference>
<evidence type="ECO:0000256" key="15">
    <source>
        <dbReference type="SAM" id="SignalP"/>
    </source>
</evidence>
<feature type="signal peptide" evidence="15">
    <location>
        <begin position="1"/>
        <end position="23"/>
    </location>
</feature>
<evidence type="ECO:0000256" key="13">
    <source>
        <dbReference type="ARBA" id="ARBA00033450"/>
    </source>
</evidence>
<feature type="domain" description="Peptidase M16 middle/third" evidence="18">
    <location>
        <begin position="401"/>
        <end position="679"/>
    </location>
</feature>
<evidence type="ECO:0000256" key="12">
    <source>
        <dbReference type="ARBA" id="ARBA00031184"/>
    </source>
</evidence>
<accession>A0A0G4QC19</accession>
<dbReference type="PANTHER" id="PTHR43690:SF18">
    <property type="entry name" value="INSULIN-DEGRADING ENZYME-RELATED"/>
    <property type="match status" value="1"/>
</dbReference>
<gene>
    <name evidence="20" type="primary">ptrA</name>
    <name evidence="20" type="ORF">BN1804_02479</name>
</gene>
<keyword evidence="6 20" id="KW-0645">Protease</keyword>
<comment type="similarity">
    <text evidence="3 14">Belongs to the peptidase M16 family.</text>
</comment>
<evidence type="ECO:0000256" key="6">
    <source>
        <dbReference type="ARBA" id="ARBA00022670"/>
    </source>
</evidence>
<evidence type="ECO:0000256" key="7">
    <source>
        <dbReference type="ARBA" id="ARBA00022723"/>
    </source>
</evidence>
<evidence type="ECO:0000256" key="4">
    <source>
        <dbReference type="ARBA" id="ARBA00012449"/>
    </source>
</evidence>
<dbReference type="InterPro" id="IPR001431">
    <property type="entry name" value="Pept_M16_Zn_BS"/>
</dbReference>
<comment type="function">
    <text evidence="2">Endopeptidase that degrades small peptides of less than 7 kDa, such as glucagon and insulin.</text>
</comment>
<keyword evidence="8" id="KW-0378">Hydrolase</keyword>
<dbReference type="EMBL" id="CVRY01000005">
    <property type="protein sequence ID" value="CRL63430.1"/>
    <property type="molecule type" value="Genomic_DNA"/>
</dbReference>
<dbReference type="Proteomes" id="UP000183920">
    <property type="component" value="Unassembled WGS sequence"/>
</dbReference>
<keyword evidence="9" id="KW-0862">Zinc</keyword>
<dbReference type="Pfam" id="PF22456">
    <property type="entry name" value="PqqF-like_C_4"/>
    <property type="match status" value="1"/>
</dbReference>
<dbReference type="GO" id="GO:0046872">
    <property type="term" value="F:metal ion binding"/>
    <property type="evidence" value="ECO:0007669"/>
    <property type="project" value="UniProtKB-KW"/>
</dbReference>
<dbReference type="Pfam" id="PF00675">
    <property type="entry name" value="Peptidase_M16"/>
    <property type="match status" value="1"/>
</dbReference>
<dbReference type="EC" id="3.4.24.55" evidence="4"/>
<dbReference type="PANTHER" id="PTHR43690">
    <property type="entry name" value="NARDILYSIN"/>
    <property type="match status" value="1"/>
</dbReference>
<dbReference type="InterPro" id="IPR007863">
    <property type="entry name" value="Peptidase_M16_C"/>
</dbReference>
<dbReference type="InterPro" id="IPR054734">
    <property type="entry name" value="PqqF-like_C_4"/>
</dbReference>
<evidence type="ECO:0000259" key="18">
    <source>
        <dbReference type="Pfam" id="PF16187"/>
    </source>
</evidence>
<dbReference type="RefSeq" id="WP_072064281.1">
    <property type="nucleotide sequence ID" value="NZ_CVRY01000005.1"/>
</dbReference>
<evidence type="ECO:0000256" key="5">
    <source>
        <dbReference type="ARBA" id="ARBA00017565"/>
    </source>
</evidence>
<dbReference type="InterPro" id="IPR032632">
    <property type="entry name" value="Peptidase_M16_M"/>
</dbReference>
<dbReference type="AlphaFoldDB" id="A0A0G4QC19"/>
<reference evidence="21" key="1">
    <citation type="submission" date="2015-06" db="EMBL/GenBank/DDBJ databases">
        <authorList>
            <person name="Urmite Genomes"/>
        </authorList>
    </citation>
    <scope>NUCLEOTIDE SEQUENCE [LARGE SCALE GENOMIC DNA]</scope>
    <source>
        <strain evidence="21">CSUR P1867</strain>
    </source>
</reference>
<sequence length="962" mass="108526" precursor="true">MRKYCSQLGIMLLLMLLSINSFAADPLWQVLPDSIEKSESDPRQYQAIKLPNEMTVLLVSDEKAVKSLTAVALPVGALEDPDSQQGLAHYLEHMVLMGSAKYPQSGSMSEFLQKNGGSHNASTTTYRTAFYLEVENSAINEAVDRLADALAEPLLDPKNADRERNAVNAELTMARARDGMRFWQVRAETLNPLHPSSRFMGGNLETLSDKPNSKLQDELIKFYQKHYSGNLMNGVIYSNKSLDELSKLAANTFARIPNKKADVPVTTVPAMTDKEKGLMIHLVPAQPQKTLQIEFGIDNNIADFRSKSDEYIGYLIGNLSAGTLATWLQDQGLAESISASSEPYIDRNQGSFTIYVALTDKGLAQKDKVISAIFSYIRLIKTEGISQRYFDEIANVLDLSFRYGSIVRDMNYIEGISDMMLRYPIKNILNAGYIADKYEPSAILSRLDSLTPEKARIWVISPNEPSNKQAYFVNAPYQVDKITDKQLKTWQTLSDDISLSLPALNPYIPDNLSLIDADSKIIKPELLWQDKSARLFYMPSHYFSDEPKASVTLSLVNKGADITVKQQVTQTLTDYLAGLALSELSYQASVAGMNISSSSGQGIDFSMNGYTQHLPELVNATLKSYMSFESTQEELDQAKSWYREQLDVTHNLKAFEEAMLPARRLNTIPYYEEADKLKALESITLQDIIDNRREVIKNAALQALIIGNLTPEQSRDIAKSAHELLGNQGTEYWIGETLVFNKLNAVDFQSKSKSTDNALGELYIPIGYSRLEGQAVSSVLASVIKPWFYDQLRTEEQLGYAVFAYQGSMGEQFGLGFLLQSNAKPPVYLNERYNAFYQQAYERLKRMSEADFNQYKQAIITEVKQPPQTFYEEVSLYRNDFHRNNLKYDGREKFLAELNKVTLKQAIEFYEKAIIKPNGFIFVSQVIGKDGKDADYAKNKQWKRYVTVSELQKTLPIEEIKE</sequence>
<dbReference type="InterPro" id="IPR050626">
    <property type="entry name" value="Peptidase_M16"/>
</dbReference>
<name>A0A0G4QC19_9GAMM</name>
<feature type="domain" description="Peptidase M16 N-terminal" evidence="16">
    <location>
        <begin position="56"/>
        <end position="192"/>
    </location>
</feature>
<feature type="chain" id="PRO_5005196174" description="Protease 3" evidence="15">
    <location>
        <begin position="24"/>
        <end position="962"/>
    </location>
</feature>
<feature type="domain" description="Peptidase M16 C-terminal" evidence="17">
    <location>
        <begin position="217"/>
        <end position="396"/>
    </location>
</feature>
<dbReference type="InterPro" id="IPR011765">
    <property type="entry name" value="Pept_M16_N"/>
</dbReference>
<dbReference type="PROSITE" id="PS00143">
    <property type="entry name" value="INSULINASE"/>
    <property type="match status" value="1"/>
</dbReference>
<keyword evidence="10" id="KW-0482">Metalloprotease</keyword>
<dbReference type="InterPro" id="IPR011249">
    <property type="entry name" value="Metalloenz_LuxS/M16"/>
</dbReference>
<proteinExistence type="inferred from homology"/>
<evidence type="ECO:0000256" key="10">
    <source>
        <dbReference type="ARBA" id="ARBA00023049"/>
    </source>
</evidence>
<dbReference type="GO" id="GO:0005737">
    <property type="term" value="C:cytoplasm"/>
    <property type="evidence" value="ECO:0007669"/>
    <property type="project" value="UniProtKB-ARBA"/>
</dbReference>
<dbReference type="NCBIfam" id="NF011681">
    <property type="entry name" value="PRK15101.1"/>
    <property type="match status" value="1"/>
</dbReference>